<dbReference type="RefSeq" id="WP_187149706.1">
    <property type="nucleotide sequence ID" value="NZ_LWUJ01000010.1"/>
</dbReference>
<evidence type="ECO:0000313" key="1">
    <source>
        <dbReference type="EMBL" id="OAL10473.1"/>
    </source>
</evidence>
<evidence type="ECO:0000313" key="2">
    <source>
        <dbReference type="Proteomes" id="UP000077623"/>
    </source>
</evidence>
<accession>A0A1A9QDD3</accession>
<reference evidence="2" key="1">
    <citation type="submission" date="2016-04" db="EMBL/GenBank/DDBJ databases">
        <authorList>
            <person name="Quiroz-Castaneda R.E."/>
            <person name="Martinez-Ocampo F."/>
        </authorList>
    </citation>
    <scope>NUCLEOTIDE SEQUENCE [LARGE SCALE GENOMIC DNA]</scope>
    <source>
        <strain evidence="2">INIFAP01</strain>
    </source>
</reference>
<name>A0A1A9QDD3_9MOLU</name>
<protein>
    <submittedName>
        <fullName evidence="1">Uncharacterized protein</fullName>
    </submittedName>
</protein>
<keyword evidence="2" id="KW-1185">Reference proteome</keyword>
<dbReference type="STRING" id="432608.A6V39_00215"/>
<organism evidence="1 2">
    <name type="scientific">Candidatus Mycoplasma haematobovis</name>
    <dbReference type="NCBI Taxonomy" id="432608"/>
    <lineage>
        <taxon>Bacteria</taxon>
        <taxon>Bacillati</taxon>
        <taxon>Mycoplasmatota</taxon>
        <taxon>Mollicutes</taxon>
        <taxon>Mycoplasmataceae</taxon>
        <taxon>Mycoplasma</taxon>
    </lineage>
</organism>
<dbReference type="EMBL" id="LWUJ01000010">
    <property type="protein sequence ID" value="OAL10473.1"/>
    <property type="molecule type" value="Genomic_DNA"/>
</dbReference>
<comment type="caution">
    <text evidence="1">The sequence shown here is derived from an EMBL/GenBank/DDBJ whole genome shotgun (WGS) entry which is preliminary data.</text>
</comment>
<sequence>MGAKIEKMGKAFTIRWKEKLDSIKVNATQNDPELQKDLQATSNAATSLDLTDQRIVYDVLQRWCEGNPVRKVIEDNEDKIWNKMEKRCFD</sequence>
<dbReference type="AlphaFoldDB" id="A0A1A9QDD3"/>
<gene>
    <name evidence="1" type="ORF">A6V39_00215</name>
</gene>
<proteinExistence type="predicted"/>
<dbReference type="Proteomes" id="UP000077623">
    <property type="component" value="Unassembled WGS sequence"/>
</dbReference>